<evidence type="ECO:0000256" key="3">
    <source>
        <dbReference type="ARBA" id="ARBA00022677"/>
    </source>
</evidence>
<dbReference type="PROSITE" id="PS51140">
    <property type="entry name" value="CUE"/>
    <property type="match status" value="1"/>
</dbReference>
<dbReference type="PANTHER" id="PTHR15486">
    <property type="entry name" value="ANCIENT UBIQUITOUS PROTEIN"/>
    <property type="match status" value="1"/>
</dbReference>
<sequence>MTTLNLNELFDVNRCQHSVDAFALFFYFPIGLVLAVLRIFIGCHAFLIACVLSKLSSVRFYVLRVMCMVLGVVVKEEGETNRDRSMKVIVTNHVSTLDHLAVDLVLPCVLPGVWDLPKKLNWALGIRDFGVKQGRDVLIQNVKRYLRDSDLPVVVHPEGATTNGRKGLLKFSTWPFSLDHSVQPIVIQVNRPLGFKIAVSVIGSRWWSDLFCFLFVPFTLFTLRYLPVMTKHTEEDVEEFTKRVQVSMAQELGIVATNFTCADKVEHAKRILNVSPYIPPAHQNAQPRIPSTSAIPNITDLASQVKEVLPHVPLEVIKKDLATTKCIDTTLTRLLEGTVIFTPESVSSHPPKASISTPSTSTACLEDKSTASDSLFSTPSTAAQTFGTTAEERMQSYQDRKAQLIETARRRYKEKHKMV</sequence>
<keyword evidence="4" id="KW-0256">Endoplasmic reticulum</keyword>
<evidence type="ECO:0000256" key="9">
    <source>
        <dbReference type="SAM" id="MobiDB-lite"/>
    </source>
</evidence>
<accession>A0ABM1B460</accession>
<organism evidence="12 13">
    <name type="scientific">Limulus polyphemus</name>
    <name type="common">Atlantic horseshoe crab</name>
    <dbReference type="NCBI Taxonomy" id="6850"/>
    <lineage>
        <taxon>Eukaryota</taxon>
        <taxon>Metazoa</taxon>
        <taxon>Ecdysozoa</taxon>
        <taxon>Arthropoda</taxon>
        <taxon>Chelicerata</taxon>
        <taxon>Merostomata</taxon>
        <taxon>Xiphosura</taxon>
        <taxon>Limulidae</taxon>
        <taxon>Limulus</taxon>
    </lineage>
</organism>
<keyword evidence="5 10" id="KW-0472">Membrane</keyword>
<feature type="domain" description="CUE" evidence="11">
    <location>
        <begin position="297"/>
        <end position="339"/>
    </location>
</feature>
<dbReference type="Gene3D" id="1.10.8.10">
    <property type="entry name" value="DNA helicase RuvA subunit, C-terminal domain"/>
    <property type="match status" value="1"/>
</dbReference>
<evidence type="ECO:0000256" key="8">
    <source>
        <dbReference type="ARBA" id="ARBA00035713"/>
    </source>
</evidence>
<dbReference type="PANTHER" id="PTHR15486:SF96">
    <property type="entry name" value="LIPID DROPLET-REGULATING VLDL ASSEMBLY FACTOR AUP1"/>
    <property type="match status" value="1"/>
</dbReference>
<feature type="transmembrane region" description="Helical" evidence="10">
    <location>
        <begin position="26"/>
        <end position="52"/>
    </location>
</feature>
<name>A0ABM1B460_LIMPO</name>
<gene>
    <name evidence="13" type="primary">LOC106459378</name>
</gene>
<feature type="region of interest" description="Disordered" evidence="9">
    <location>
        <begin position="346"/>
        <end position="376"/>
    </location>
</feature>
<feature type="compositionally biased region" description="Polar residues" evidence="9">
    <location>
        <begin position="346"/>
        <end position="363"/>
    </location>
</feature>
<dbReference type="RefSeq" id="XP_013774448.1">
    <property type="nucleotide sequence ID" value="XM_013918994.2"/>
</dbReference>
<dbReference type="SUPFAM" id="SSF69593">
    <property type="entry name" value="Glycerol-3-phosphate (1)-acyltransferase"/>
    <property type="match status" value="1"/>
</dbReference>
<dbReference type="CDD" id="cd14420">
    <property type="entry name" value="CUE_AUP1"/>
    <property type="match status" value="1"/>
</dbReference>
<evidence type="ECO:0000256" key="4">
    <source>
        <dbReference type="ARBA" id="ARBA00022824"/>
    </source>
</evidence>
<dbReference type="SMART" id="SM00563">
    <property type="entry name" value="PlsC"/>
    <property type="match status" value="1"/>
</dbReference>
<protein>
    <recommendedName>
        <fullName evidence="7">Lipid droplet-regulating VLDL assembly factor AUP1</fullName>
    </recommendedName>
    <alternativeName>
        <fullName evidence="8">Ancient ubiquitous protein 1</fullName>
    </alternativeName>
</protein>
<evidence type="ECO:0000313" key="12">
    <source>
        <dbReference type="Proteomes" id="UP000694941"/>
    </source>
</evidence>
<evidence type="ECO:0000256" key="1">
    <source>
        <dbReference type="ARBA" id="ARBA00004406"/>
    </source>
</evidence>
<dbReference type="Proteomes" id="UP000694941">
    <property type="component" value="Unplaced"/>
</dbReference>
<keyword evidence="12" id="KW-1185">Reference proteome</keyword>
<dbReference type="Pfam" id="PF02845">
    <property type="entry name" value="CUE"/>
    <property type="match status" value="1"/>
</dbReference>
<dbReference type="SMART" id="SM00546">
    <property type="entry name" value="CUE"/>
    <property type="match status" value="1"/>
</dbReference>
<evidence type="ECO:0000313" key="13">
    <source>
        <dbReference type="RefSeq" id="XP_013774448.1"/>
    </source>
</evidence>
<dbReference type="InterPro" id="IPR003892">
    <property type="entry name" value="CUE"/>
</dbReference>
<comment type="subcellular location">
    <subcellularLocation>
        <location evidence="1">Endoplasmic reticulum membrane</location>
        <topology evidence="1">Peripheral membrane protein</topology>
    </subcellularLocation>
    <subcellularLocation>
        <location evidence="2">Lipid droplet</location>
    </subcellularLocation>
</comment>
<keyword evidence="3" id="KW-0551">Lipid droplet</keyword>
<evidence type="ECO:0000259" key="11">
    <source>
        <dbReference type="PROSITE" id="PS51140"/>
    </source>
</evidence>
<proteinExistence type="inferred from homology"/>
<evidence type="ECO:0000256" key="6">
    <source>
        <dbReference type="ARBA" id="ARBA00035634"/>
    </source>
</evidence>
<dbReference type="InterPro" id="IPR002123">
    <property type="entry name" value="Plipid/glycerol_acylTrfase"/>
</dbReference>
<keyword evidence="10" id="KW-0812">Transmembrane</keyword>
<comment type="similarity">
    <text evidence="6">Belongs to the AUP1 family.</text>
</comment>
<reference evidence="13" key="1">
    <citation type="submission" date="2025-08" db="UniProtKB">
        <authorList>
            <consortium name="RefSeq"/>
        </authorList>
    </citation>
    <scope>IDENTIFICATION</scope>
    <source>
        <tissue evidence="13">Muscle</tissue>
    </source>
</reference>
<evidence type="ECO:0000256" key="10">
    <source>
        <dbReference type="SAM" id="Phobius"/>
    </source>
</evidence>
<keyword evidence="10" id="KW-1133">Transmembrane helix</keyword>
<evidence type="ECO:0000256" key="7">
    <source>
        <dbReference type="ARBA" id="ARBA00035685"/>
    </source>
</evidence>
<evidence type="ECO:0000256" key="2">
    <source>
        <dbReference type="ARBA" id="ARBA00004502"/>
    </source>
</evidence>
<dbReference type="GeneID" id="106459378"/>
<dbReference type="InterPro" id="IPR048056">
    <property type="entry name" value="AUP1_CUE"/>
</dbReference>
<evidence type="ECO:0000256" key="5">
    <source>
        <dbReference type="ARBA" id="ARBA00023136"/>
    </source>
</evidence>